<evidence type="ECO:0000313" key="3">
    <source>
        <dbReference type="Proteomes" id="UP000000493"/>
    </source>
</evidence>
<dbReference type="InterPro" id="IPR008969">
    <property type="entry name" value="CarboxyPept-like_regulatory"/>
</dbReference>
<dbReference type="AlphaFoldDB" id="A0A7U3ZL41"/>
<evidence type="ECO:0008006" key="4">
    <source>
        <dbReference type="Google" id="ProtNLM"/>
    </source>
</evidence>
<dbReference type="Proteomes" id="UP000000493">
    <property type="component" value="Chromosome"/>
</dbReference>
<name>A0A7U3ZL41_RUNSL</name>
<dbReference type="Gene3D" id="2.60.40.1120">
    <property type="entry name" value="Carboxypeptidase-like, regulatory domain"/>
    <property type="match status" value="1"/>
</dbReference>
<feature type="signal peptide" evidence="1">
    <location>
        <begin position="1"/>
        <end position="22"/>
    </location>
</feature>
<sequence>MKLLRAGIVSFFLLLTGLTALAQTITGSVVDAQTNEPLPFVNVFISNTTKGTQTDVKGAFVLKVQTAGYAKVVASMVGYKTVEQEFVLRPDETRRLAIRLSVDTKFLNEVKISGKRDRQWKRLYKDFEREFLGRSKNARNSAVKNPYDVDVIRKRGTLTANAAKSIEIDNKALGYHLSYQLEGFESSGEAYQFSGQLLFKPMPPANETEARTWERNRNETYRGSLRHFLAAVVQKKSRQEGFRVYLEEAPAEKLRRSRYFKNNSLIEINVDTLAKFNAALQRVTIRGQRYEIHYLHRSDPQNWYFDLNEEVSWLEIKSDFLAFSYNGIVENSRQLETIGSMSKRRVADLLPEDFLPTDTAPSDRVEDSGVIPHYQKQEKIILTTDRDAYIPGDTVHFQLQVMDATSYAPSAQSLVYLTIRTPQQWIEQQKIWVARGSYRGRWVIPDSLKGTYQLIAHNQWARNFDERFWARKNIRIITDSGPVSAASDTVQLRFFPESGTLLAGVPNRVGISSFTVEGHPVSVQGWLITAKGDTLCGFKSNDRGYGDFFMTPPADETVKAVFGHNRVQEFLKASPKGFIMQTDALRDSVVSVRLINTLRPAEWKPLRFIVHLRGQLLFEALITPKSPITFIKIPREDLEGTGVMQLLLLDALNQPIASRAFYQPAEEEQTVFSPHLFEAELYGCRLDSGIWSGTPLSLKSLDLLLLTHPIRSYHSATPDAFKYESGISLKGQITQPSGKPISGVSVLGLVNADSTRLSFDIKTNEAGRYVTPPLQFFGNADVVIQVQSDKAARTVINPDTLPEYVPQWLWFPTASTTEKQMQQLINQWRNTNTSDIQSASNGPRRDFRRNYASASETILINDRLMDGQSFLQILVKKGKNIKVDNDGAYFADMGNSKANGKRTALFIDGLSTNWESVQTLKWINIEAIDLLKEPSAVKALGSEPTNGAINVLLKPESTFLSSQNIKRIIVRGFER</sequence>
<reference evidence="2 3" key="2">
    <citation type="journal article" date="2012" name="Stand. Genomic Sci.">
        <title>Complete genome sequence of the aquatic bacterium Runella slithyformis type strain (LSU 4(T)).</title>
        <authorList>
            <person name="Copeland A."/>
            <person name="Zhang X."/>
            <person name="Misra M."/>
            <person name="Lapidus A."/>
            <person name="Nolan M."/>
            <person name="Lucas S."/>
            <person name="Deshpande S."/>
            <person name="Cheng J.F."/>
            <person name="Tapia R."/>
            <person name="Goodwin L.A."/>
            <person name="Pitluck S."/>
            <person name="Liolios K."/>
            <person name="Pagani I."/>
            <person name="Ivanova N."/>
            <person name="Mikhailova N."/>
            <person name="Pati A."/>
            <person name="Chen A."/>
            <person name="Palaniappan K."/>
            <person name="Land M."/>
            <person name="Hauser L."/>
            <person name="Pan C."/>
            <person name="Jeffries C.D."/>
            <person name="Detter J.C."/>
            <person name="Brambilla E.M."/>
            <person name="Rohde M."/>
            <person name="Djao O.D."/>
            <person name="Goker M."/>
            <person name="Sikorski J."/>
            <person name="Tindall B.J."/>
            <person name="Woyke T."/>
            <person name="Bristow J."/>
            <person name="Eisen J.A."/>
            <person name="Markowitz V."/>
            <person name="Hugenholtz P."/>
            <person name="Kyrpides N.C."/>
            <person name="Klenk H.P."/>
            <person name="Mavromatis K."/>
        </authorList>
    </citation>
    <scope>NUCLEOTIDE SEQUENCE [LARGE SCALE GENOMIC DNA]</scope>
    <source>
        <strain evidence="3">ATCC 29530 / DSM 19594 / LMG 11500 / NCIMB 11436 / LSU 4</strain>
    </source>
</reference>
<proteinExistence type="predicted"/>
<keyword evidence="3" id="KW-1185">Reference proteome</keyword>
<protein>
    <recommendedName>
        <fullName evidence="4">Carboxypeptidase-like regulatory domain-containing protein</fullName>
    </recommendedName>
</protein>
<evidence type="ECO:0000256" key="1">
    <source>
        <dbReference type="SAM" id="SignalP"/>
    </source>
</evidence>
<dbReference type="EMBL" id="CP002859">
    <property type="protein sequence ID" value="AEI49212.1"/>
    <property type="molecule type" value="Genomic_DNA"/>
</dbReference>
<gene>
    <name evidence="2" type="ordered locus">Runsl_2820</name>
</gene>
<feature type="chain" id="PRO_5030840976" description="Carboxypeptidase-like regulatory domain-containing protein" evidence="1">
    <location>
        <begin position="23"/>
        <end position="975"/>
    </location>
</feature>
<organism evidence="2 3">
    <name type="scientific">Runella slithyformis (strain ATCC 29530 / DSM 19594 / LMG 11500 / NCIMB 11436 / LSU 4)</name>
    <dbReference type="NCBI Taxonomy" id="761193"/>
    <lineage>
        <taxon>Bacteria</taxon>
        <taxon>Pseudomonadati</taxon>
        <taxon>Bacteroidota</taxon>
        <taxon>Cytophagia</taxon>
        <taxon>Cytophagales</taxon>
        <taxon>Spirosomataceae</taxon>
        <taxon>Runella</taxon>
    </lineage>
</organism>
<accession>A0A7U3ZL41</accession>
<keyword evidence="1" id="KW-0732">Signal</keyword>
<dbReference type="Gene3D" id="2.60.40.1930">
    <property type="match status" value="1"/>
</dbReference>
<dbReference type="KEGG" id="rsi:Runsl_2820"/>
<reference evidence="3" key="1">
    <citation type="submission" date="2011-06" db="EMBL/GenBank/DDBJ databases">
        <title>The complete genome of chromosome of Runella slithyformis DSM 19594.</title>
        <authorList>
            <consortium name="US DOE Joint Genome Institute (JGI-PGF)"/>
            <person name="Lucas S."/>
            <person name="Han J."/>
            <person name="Lapidus A."/>
            <person name="Bruce D."/>
            <person name="Goodwin L."/>
            <person name="Pitluck S."/>
            <person name="Peters L."/>
            <person name="Kyrpides N."/>
            <person name="Mavromatis K."/>
            <person name="Ivanova N."/>
            <person name="Ovchinnikova G."/>
            <person name="Zhang X."/>
            <person name="Misra M."/>
            <person name="Detter J.C."/>
            <person name="Tapia R."/>
            <person name="Han C."/>
            <person name="Land M."/>
            <person name="Hauser L."/>
            <person name="Markowitz V."/>
            <person name="Cheng J.-F."/>
            <person name="Hugenholtz P."/>
            <person name="Woyke T."/>
            <person name="Wu D."/>
            <person name="Tindall B."/>
            <person name="Faehrich R."/>
            <person name="Brambilla E."/>
            <person name="Klenk H.-P."/>
            <person name="Eisen J.A."/>
        </authorList>
    </citation>
    <scope>NUCLEOTIDE SEQUENCE [LARGE SCALE GENOMIC DNA]</scope>
    <source>
        <strain evidence="3">ATCC 29530 / DSM 19594 / LMG 11500 / NCIMB 11436 / LSU 4</strain>
    </source>
</reference>
<dbReference type="SUPFAM" id="SSF49464">
    <property type="entry name" value="Carboxypeptidase regulatory domain-like"/>
    <property type="match status" value="1"/>
</dbReference>
<dbReference type="Pfam" id="PF13715">
    <property type="entry name" value="CarbopepD_reg_2"/>
    <property type="match status" value="1"/>
</dbReference>
<evidence type="ECO:0000313" key="2">
    <source>
        <dbReference type="EMBL" id="AEI49212.1"/>
    </source>
</evidence>